<dbReference type="Gene3D" id="1.25.40.10">
    <property type="entry name" value="Tetratricopeptide repeat domain"/>
    <property type="match status" value="1"/>
</dbReference>
<dbReference type="OrthoDB" id="7308181at2"/>
<protein>
    <recommendedName>
        <fullName evidence="3">Tetratricopeptide repeat protein</fullName>
    </recommendedName>
</protein>
<proteinExistence type="predicted"/>
<name>A0A428ZE45_KIBAR</name>
<evidence type="ECO:0000313" key="1">
    <source>
        <dbReference type="EMBL" id="RSM86344.1"/>
    </source>
</evidence>
<dbReference type="AlphaFoldDB" id="A0A428ZE45"/>
<dbReference type="InterPro" id="IPR011990">
    <property type="entry name" value="TPR-like_helical_dom_sf"/>
</dbReference>
<accession>A0A428ZE45</accession>
<organism evidence="1 2">
    <name type="scientific">Kibdelosporangium aridum</name>
    <dbReference type="NCBI Taxonomy" id="2030"/>
    <lineage>
        <taxon>Bacteria</taxon>
        <taxon>Bacillati</taxon>
        <taxon>Actinomycetota</taxon>
        <taxon>Actinomycetes</taxon>
        <taxon>Pseudonocardiales</taxon>
        <taxon>Pseudonocardiaceae</taxon>
        <taxon>Kibdelosporangium</taxon>
    </lineage>
</organism>
<evidence type="ECO:0000313" key="2">
    <source>
        <dbReference type="Proteomes" id="UP000287547"/>
    </source>
</evidence>
<comment type="caution">
    <text evidence="1">The sequence shown here is derived from an EMBL/GenBank/DDBJ whole genome shotgun (WGS) entry which is preliminary data.</text>
</comment>
<sequence>MAGERPALPSGPQWKAGTYLGRVHRDNGQLDQARQRYLEELALVQELVDETTPPRPGDDTAAKVALRDLGIVEENLGDLALQTGDRAAAGRHYRASRAALHRIPDAPADEMRLLDEKMHRNGFC</sequence>
<dbReference type="Proteomes" id="UP000287547">
    <property type="component" value="Unassembled WGS sequence"/>
</dbReference>
<gene>
    <name evidence="1" type="ORF">DMH04_14375</name>
</gene>
<dbReference type="EMBL" id="QHKI01000009">
    <property type="protein sequence ID" value="RSM86344.1"/>
    <property type="molecule type" value="Genomic_DNA"/>
</dbReference>
<evidence type="ECO:0008006" key="3">
    <source>
        <dbReference type="Google" id="ProtNLM"/>
    </source>
</evidence>
<reference evidence="1 2" key="1">
    <citation type="submission" date="2018-05" db="EMBL/GenBank/DDBJ databases">
        <title>Evolution of GPA BGCs.</title>
        <authorList>
            <person name="Waglechner N."/>
            <person name="Wright G.D."/>
        </authorList>
    </citation>
    <scope>NUCLEOTIDE SEQUENCE [LARGE SCALE GENOMIC DNA]</scope>
    <source>
        <strain evidence="1 2">A82846</strain>
    </source>
</reference>
<dbReference type="RefSeq" id="WP_037256163.1">
    <property type="nucleotide sequence ID" value="NZ_QHKI01000009.1"/>
</dbReference>